<dbReference type="AlphaFoldDB" id="A0A5J6JGR4"/>
<protein>
    <submittedName>
        <fullName evidence="2">Uncharacterized protein</fullName>
    </submittedName>
</protein>
<dbReference type="RefSeq" id="WP_132760992.1">
    <property type="nucleotide sequence ID" value="NZ_BNBW01000016.1"/>
</dbReference>
<sequence length="76" mass="8112">MTDQTEIVVHPVSPQGGRKVTVHALGVDADLGRAHTPADVSEFLRRAGLEDVDLSEDGPIRWEGGGPEVWSPRPSG</sequence>
<dbReference type="KEGG" id="svn:CP980_32640"/>
<name>A0A5J6JGR4_STRVI</name>
<proteinExistence type="predicted"/>
<feature type="region of interest" description="Disordered" evidence="1">
    <location>
        <begin position="56"/>
        <end position="76"/>
    </location>
</feature>
<keyword evidence="3" id="KW-1185">Reference proteome</keyword>
<reference evidence="2 3" key="1">
    <citation type="submission" date="2017-09" db="EMBL/GenBank/DDBJ databases">
        <authorList>
            <person name="Lee N."/>
            <person name="Cho B.-K."/>
        </authorList>
    </citation>
    <scope>NUCLEOTIDE SEQUENCE [LARGE SCALE GENOMIC DNA]</scope>
    <source>
        <strain evidence="2 3">ATCC 27476</strain>
    </source>
</reference>
<dbReference type="Proteomes" id="UP000325563">
    <property type="component" value="Chromosome"/>
</dbReference>
<dbReference type="EMBL" id="CP023692">
    <property type="protein sequence ID" value="QEV49193.1"/>
    <property type="molecule type" value="Genomic_DNA"/>
</dbReference>
<evidence type="ECO:0000313" key="3">
    <source>
        <dbReference type="Proteomes" id="UP000325563"/>
    </source>
</evidence>
<accession>A0A5J6JGR4</accession>
<dbReference type="GeneID" id="95615290"/>
<organism evidence="2 3">
    <name type="scientific">Streptomyces vinaceus</name>
    <dbReference type="NCBI Taxonomy" id="1960"/>
    <lineage>
        <taxon>Bacteria</taxon>
        <taxon>Bacillati</taxon>
        <taxon>Actinomycetota</taxon>
        <taxon>Actinomycetes</taxon>
        <taxon>Kitasatosporales</taxon>
        <taxon>Streptomycetaceae</taxon>
        <taxon>Streptomyces</taxon>
    </lineage>
</organism>
<evidence type="ECO:0000256" key="1">
    <source>
        <dbReference type="SAM" id="MobiDB-lite"/>
    </source>
</evidence>
<evidence type="ECO:0000313" key="2">
    <source>
        <dbReference type="EMBL" id="QEV49193.1"/>
    </source>
</evidence>
<gene>
    <name evidence="2" type="ORF">CP980_32640</name>
</gene>